<keyword evidence="3" id="KW-0862">Zinc</keyword>
<evidence type="ECO:0000256" key="3">
    <source>
        <dbReference type="ARBA" id="ARBA00022833"/>
    </source>
</evidence>
<dbReference type="InterPro" id="IPR013083">
    <property type="entry name" value="Znf_RING/FYVE/PHD"/>
</dbReference>
<dbReference type="Gene3D" id="2.30.30.490">
    <property type="match status" value="1"/>
</dbReference>
<sequence>MGRGKKMTSIAMGDEQLLIGDTVSLRPPDDETPPYLARINDMGEDKGGATRVRVSWFYRPEEAHGGRKAFHGEKELFTSDHNDWVAADSIEHKVAIHTLKAYQALPQVGEADYFSRFLYKASTGEFKPDRVPVYCLCEMPYNPDLFMVECEGCSEWFHPECLQLTENQVSKMPHMICSECTRNKKHPKPKPGANPSGGGPPPSKKARK</sequence>
<feature type="domain" description="BAH" evidence="7">
    <location>
        <begin position="15"/>
        <end position="130"/>
    </location>
</feature>
<evidence type="ECO:0000256" key="4">
    <source>
        <dbReference type="PROSITE-ProRule" id="PRU00146"/>
    </source>
</evidence>
<dbReference type="PROSITE" id="PS51038">
    <property type="entry name" value="BAH"/>
    <property type="match status" value="1"/>
</dbReference>
<protein>
    <recommendedName>
        <fullName evidence="9">BAH domain-containing protein</fullName>
    </recommendedName>
</protein>
<keyword evidence="2 4" id="KW-0863">Zinc-finger</keyword>
<dbReference type="InterPro" id="IPR043151">
    <property type="entry name" value="BAH_sf"/>
</dbReference>
<dbReference type="AlphaFoldDB" id="A0A7S0S969"/>
<dbReference type="InterPro" id="IPR001025">
    <property type="entry name" value="BAH_dom"/>
</dbReference>
<evidence type="ECO:0000256" key="2">
    <source>
        <dbReference type="ARBA" id="ARBA00022771"/>
    </source>
</evidence>
<feature type="compositionally biased region" description="Pro residues" evidence="5">
    <location>
        <begin position="198"/>
        <end position="208"/>
    </location>
</feature>
<dbReference type="Pfam" id="PF01426">
    <property type="entry name" value="BAH"/>
    <property type="match status" value="1"/>
</dbReference>
<dbReference type="InterPro" id="IPR001965">
    <property type="entry name" value="Znf_PHD"/>
</dbReference>
<evidence type="ECO:0000256" key="5">
    <source>
        <dbReference type="SAM" id="MobiDB-lite"/>
    </source>
</evidence>
<evidence type="ECO:0000256" key="1">
    <source>
        <dbReference type="ARBA" id="ARBA00022723"/>
    </source>
</evidence>
<proteinExistence type="predicted"/>
<evidence type="ECO:0008006" key="9">
    <source>
        <dbReference type="Google" id="ProtNLM"/>
    </source>
</evidence>
<evidence type="ECO:0000259" key="6">
    <source>
        <dbReference type="PROSITE" id="PS50016"/>
    </source>
</evidence>
<name>A0A7S0S969_9CHLO</name>
<dbReference type="Gene3D" id="3.30.40.10">
    <property type="entry name" value="Zinc/RING finger domain, C3HC4 (zinc finger)"/>
    <property type="match status" value="1"/>
</dbReference>
<dbReference type="SUPFAM" id="SSF57903">
    <property type="entry name" value="FYVE/PHD zinc finger"/>
    <property type="match status" value="1"/>
</dbReference>
<dbReference type="Pfam" id="PF00628">
    <property type="entry name" value="PHD"/>
    <property type="match status" value="1"/>
</dbReference>
<dbReference type="GO" id="GO:0003682">
    <property type="term" value="F:chromatin binding"/>
    <property type="evidence" value="ECO:0007669"/>
    <property type="project" value="InterPro"/>
</dbReference>
<dbReference type="InterPro" id="IPR019787">
    <property type="entry name" value="Znf_PHD-finger"/>
</dbReference>
<dbReference type="PROSITE" id="PS50016">
    <property type="entry name" value="ZF_PHD_2"/>
    <property type="match status" value="1"/>
</dbReference>
<gene>
    <name evidence="8" type="ORF">MANT1106_LOCUS2073</name>
</gene>
<reference evidence="8" key="1">
    <citation type="submission" date="2021-01" db="EMBL/GenBank/DDBJ databases">
        <authorList>
            <person name="Corre E."/>
            <person name="Pelletier E."/>
            <person name="Niang G."/>
            <person name="Scheremetjew M."/>
            <person name="Finn R."/>
            <person name="Kale V."/>
            <person name="Holt S."/>
            <person name="Cochrane G."/>
            <person name="Meng A."/>
            <person name="Brown T."/>
            <person name="Cohen L."/>
        </authorList>
    </citation>
    <scope>NUCLEOTIDE SEQUENCE</scope>
    <source>
        <strain evidence="8">SL-175</strain>
    </source>
</reference>
<dbReference type="EMBL" id="HBFC01003893">
    <property type="protein sequence ID" value="CAD8699391.1"/>
    <property type="molecule type" value="Transcribed_RNA"/>
</dbReference>
<keyword evidence="1" id="KW-0479">Metal-binding</keyword>
<accession>A0A7S0S969</accession>
<evidence type="ECO:0000259" key="7">
    <source>
        <dbReference type="PROSITE" id="PS51038"/>
    </source>
</evidence>
<evidence type="ECO:0000313" key="8">
    <source>
        <dbReference type="EMBL" id="CAD8699391.1"/>
    </source>
</evidence>
<organism evidence="8">
    <name type="scientific">Mantoniella antarctica</name>
    <dbReference type="NCBI Taxonomy" id="81844"/>
    <lineage>
        <taxon>Eukaryota</taxon>
        <taxon>Viridiplantae</taxon>
        <taxon>Chlorophyta</taxon>
        <taxon>Mamiellophyceae</taxon>
        <taxon>Mamiellales</taxon>
        <taxon>Mamiellaceae</taxon>
        <taxon>Mantoniella</taxon>
    </lineage>
</organism>
<dbReference type="PANTHER" id="PTHR46364">
    <property type="entry name" value="OS08G0421900 PROTEIN"/>
    <property type="match status" value="1"/>
</dbReference>
<dbReference type="SMART" id="SM00439">
    <property type="entry name" value="BAH"/>
    <property type="match status" value="1"/>
</dbReference>
<dbReference type="InterPro" id="IPR011011">
    <property type="entry name" value="Znf_FYVE_PHD"/>
</dbReference>
<dbReference type="SMART" id="SM00249">
    <property type="entry name" value="PHD"/>
    <property type="match status" value="1"/>
</dbReference>
<feature type="domain" description="PHD-type" evidence="6">
    <location>
        <begin position="132"/>
        <end position="183"/>
    </location>
</feature>
<dbReference type="GO" id="GO:0008270">
    <property type="term" value="F:zinc ion binding"/>
    <property type="evidence" value="ECO:0007669"/>
    <property type="project" value="UniProtKB-KW"/>
</dbReference>
<feature type="region of interest" description="Disordered" evidence="5">
    <location>
        <begin position="181"/>
        <end position="208"/>
    </location>
</feature>